<evidence type="ECO:0000313" key="2">
    <source>
        <dbReference type="EMBL" id="MFI1465183.1"/>
    </source>
</evidence>
<evidence type="ECO:0000313" key="3">
    <source>
        <dbReference type="Proteomes" id="UP001611263"/>
    </source>
</evidence>
<organism evidence="2 3">
    <name type="scientific">Nocardia carnea</name>
    <dbReference type="NCBI Taxonomy" id="37328"/>
    <lineage>
        <taxon>Bacteria</taxon>
        <taxon>Bacillati</taxon>
        <taxon>Actinomycetota</taxon>
        <taxon>Actinomycetes</taxon>
        <taxon>Mycobacteriales</taxon>
        <taxon>Nocardiaceae</taxon>
        <taxon>Nocardia</taxon>
    </lineage>
</organism>
<reference evidence="2 3" key="1">
    <citation type="submission" date="2024-10" db="EMBL/GenBank/DDBJ databases">
        <title>The Natural Products Discovery Center: Release of the First 8490 Sequenced Strains for Exploring Actinobacteria Biosynthetic Diversity.</title>
        <authorList>
            <person name="Kalkreuter E."/>
            <person name="Kautsar S.A."/>
            <person name="Yang D."/>
            <person name="Bader C.D."/>
            <person name="Teijaro C.N."/>
            <person name="Fluegel L."/>
            <person name="Davis C.M."/>
            <person name="Simpson J.R."/>
            <person name="Lauterbach L."/>
            <person name="Steele A.D."/>
            <person name="Gui C."/>
            <person name="Meng S."/>
            <person name="Li G."/>
            <person name="Viehrig K."/>
            <person name="Ye F."/>
            <person name="Su P."/>
            <person name="Kiefer A.F."/>
            <person name="Nichols A."/>
            <person name="Cepeda A.J."/>
            <person name="Yan W."/>
            <person name="Fan B."/>
            <person name="Jiang Y."/>
            <person name="Adhikari A."/>
            <person name="Zheng C.-J."/>
            <person name="Schuster L."/>
            <person name="Cowan T.M."/>
            <person name="Smanski M.J."/>
            <person name="Chevrette M.G."/>
            <person name="De Carvalho L.P.S."/>
            <person name="Shen B."/>
        </authorList>
    </citation>
    <scope>NUCLEOTIDE SEQUENCE [LARGE SCALE GENOMIC DNA]</scope>
    <source>
        <strain evidence="2 3">NPDC020568</strain>
    </source>
</reference>
<dbReference type="RefSeq" id="WP_051157160.1">
    <property type="nucleotide sequence ID" value="NZ_JBIRUQ010000014.1"/>
</dbReference>
<sequence length="181" mass="18948">MAALAIAGALVTGCDSAGGSSESAPATTSTLTPLGLEPEAPASYQPCTAVTQDIRDQLQLNATSEPYSSDYDGPGGLKWRGCTFVRANGYAVGIRTTNITLQFVRENWSNGLRDFTIDGRNATSVHKSDEHGCTVNVEMQGGSLDFNLDNPVSNRDTGHIDSCQLATEVAQLVVPTLPAGA</sequence>
<dbReference type="InterPro" id="IPR024520">
    <property type="entry name" value="DUF3558"/>
</dbReference>
<keyword evidence="3" id="KW-1185">Reference proteome</keyword>
<feature type="region of interest" description="Disordered" evidence="1">
    <location>
        <begin position="15"/>
        <end position="38"/>
    </location>
</feature>
<dbReference type="Proteomes" id="UP001611263">
    <property type="component" value="Unassembled WGS sequence"/>
</dbReference>
<dbReference type="Pfam" id="PF12079">
    <property type="entry name" value="DUF3558"/>
    <property type="match status" value="1"/>
</dbReference>
<evidence type="ECO:0000256" key="1">
    <source>
        <dbReference type="SAM" id="MobiDB-lite"/>
    </source>
</evidence>
<proteinExistence type="predicted"/>
<dbReference type="GeneID" id="93503839"/>
<feature type="compositionally biased region" description="Polar residues" evidence="1">
    <location>
        <begin position="18"/>
        <end position="32"/>
    </location>
</feature>
<comment type="caution">
    <text evidence="2">The sequence shown here is derived from an EMBL/GenBank/DDBJ whole genome shotgun (WGS) entry which is preliminary data.</text>
</comment>
<accession>A0ABW7TVZ3</accession>
<name>A0ABW7TVZ3_9NOCA</name>
<protein>
    <submittedName>
        <fullName evidence="2">DUF3558 domain-containing protein</fullName>
    </submittedName>
</protein>
<dbReference type="EMBL" id="JBIRUQ010000014">
    <property type="protein sequence ID" value="MFI1465183.1"/>
    <property type="molecule type" value="Genomic_DNA"/>
</dbReference>
<gene>
    <name evidence="2" type="ORF">ACH4WX_31105</name>
</gene>